<dbReference type="Pfam" id="PF00528">
    <property type="entry name" value="BPD_transp_1"/>
    <property type="match status" value="1"/>
</dbReference>
<feature type="transmembrane region" description="Helical" evidence="7">
    <location>
        <begin position="192"/>
        <end position="214"/>
    </location>
</feature>
<name>A0A7C4Q1L8_9CHLR</name>
<comment type="similarity">
    <text evidence="7">Belongs to the binding-protein-dependent transport system permease family.</text>
</comment>
<evidence type="ECO:0000313" key="9">
    <source>
        <dbReference type="EMBL" id="HGS86708.1"/>
    </source>
</evidence>
<dbReference type="PANTHER" id="PTHR32243:SF18">
    <property type="entry name" value="INNER MEMBRANE ABC TRANSPORTER PERMEASE PROTEIN YCJP"/>
    <property type="match status" value="1"/>
</dbReference>
<dbReference type="GO" id="GO:0055085">
    <property type="term" value="P:transmembrane transport"/>
    <property type="evidence" value="ECO:0007669"/>
    <property type="project" value="InterPro"/>
</dbReference>
<evidence type="ECO:0000256" key="4">
    <source>
        <dbReference type="ARBA" id="ARBA00022692"/>
    </source>
</evidence>
<evidence type="ECO:0000256" key="5">
    <source>
        <dbReference type="ARBA" id="ARBA00022989"/>
    </source>
</evidence>
<keyword evidence="4 7" id="KW-0812">Transmembrane</keyword>
<keyword evidence="6 7" id="KW-0472">Membrane</keyword>
<dbReference type="Gene3D" id="1.10.3720.10">
    <property type="entry name" value="MetI-like"/>
    <property type="match status" value="1"/>
</dbReference>
<comment type="caution">
    <text evidence="9">The sequence shown here is derived from an EMBL/GenBank/DDBJ whole genome shotgun (WGS) entry which is preliminary data.</text>
</comment>
<proteinExistence type="inferred from homology"/>
<dbReference type="GO" id="GO:0005886">
    <property type="term" value="C:plasma membrane"/>
    <property type="evidence" value="ECO:0007669"/>
    <property type="project" value="UniProtKB-SubCell"/>
</dbReference>
<keyword evidence="5 7" id="KW-1133">Transmembrane helix</keyword>
<feature type="transmembrane region" description="Helical" evidence="7">
    <location>
        <begin position="220"/>
        <end position="240"/>
    </location>
</feature>
<dbReference type="AlphaFoldDB" id="A0A7C4Q1L8"/>
<evidence type="ECO:0000256" key="2">
    <source>
        <dbReference type="ARBA" id="ARBA00022448"/>
    </source>
</evidence>
<evidence type="ECO:0000256" key="7">
    <source>
        <dbReference type="RuleBase" id="RU363032"/>
    </source>
</evidence>
<reference evidence="9" key="1">
    <citation type="journal article" date="2020" name="mSystems">
        <title>Genome- and Community-Level Interaction Insights into Carbon Utilization and Element Cycling Functions of Hydrothermarchaeota in Hydrothermal Sediment.</title>
        <authorList>
            <person name="Zhou Z."/>
            <person name="Liu Y."/>
            <person name="Xu W."/>
            <person name="Pan J."/>
            <person name="Luo Z.H."/>
            <person name="Li M."/>
        </authorList>
    </citation>
    <scope>NUCLEOTIDE SEQUENCE [LARGE SCALE GENOMIC DNA]</scope>
    <source>
        <strain evidence="9">SpSt-556</strain>
    </source>
</reference>
<dbReference type="InterPro" id="IPR050901">
    <property type="entry name" value="BP-dep_ABC_trans_perm"/>
</dbReference>
<feature type="transmembrane region" description="Helical" evidence="7">
    <location>
        <begin position="84"/>
        <end position="105"/>
    </location>
</feature>
<accession>A0A7C4Q1L8</accession>
<evidence type="ECO:0000256" key="6">
    <source>
        <dbReference type="ARBA" id="ARBA00023136"/>
    </source>
</evidence>
<dbReference type="CDD" id="cd06261">
    <property type="entry name" value="TM_PBP2"/>
    <property type="match status" value="1"/>
</dbReference>
<keyword evidence="3" id="KW-1003">Cell membrane</keyword>
<sequence length="286" mass="31050">MKTSRQLGSKALYFLLTLVALLVIYAPIAWLFLASISTRADLLATPPRWIPEHPTLKNYLDILVPGTAVSEVARTFKITLGNSLLVALTTTAISLVIGSLAAYALARLRLPFRNTVFFGVLSVRMIPEISLVIPLYIIAARLSILNKPIVLILTYLSFALPFTIWMLTTFFETVPEELEDAALIDGSSRLNTLFRVVIPVAAPGIISTALFTFLLAWDEFFFALIFTSTVAAKTVPVAIAEFTGRYAVDITAMMTGGILAALPPVLLALIFQRFIVSGLSAGAVKG</sequence>
<feature type="domain" description="ABC transmembrane type-1" evidence="8">
    <location>
        <begin position="80"/>
        <end position="271"/>
    </location>
</feature>
<gene>
    <name evidence="9" type="ORF">ENT17_03730</name>
</gene>
<keyword evidence="2 7" id="KW-0813">Transport</keyword>
<dbReference type="SUPFAM" id="SSF161098">
    <property type="entry name" value="MetI-like"/>
    <property type="match status" value="1"/>
</dbReference>
<evidence type="ECO:0000256" key="1">
    <source>
        <dbReference type="ARBA" id="ARBA00004651"/>
    </source>
</evidence>
<evidence type="ECO:0000256" key="3">
    <source>
        <dbReference type="ARBA" id="ARBA00022475"/>
    </source>
</evidence>
<protein>
    <submittedName>
        <fullName evidence="9">Carbohydrate ABC transporter permease</fullName>
    </submittedName>
</protein>
<dbReference type="EMBL" id="DSXR01000046">
    <property type="protein sequence ID" value="HGS86708.1"/>
    <property type="molecule type" value="Genomic_DNA"/>
</dbReference>
<feature type="transmembrane region" description="Helical" evidence="7">
    <location>
        <begin position="117"/>
        <end position="137"/>
    </location>
</feature>
<feature type="transmembrane region" description="Helical" evidence="7">
    <location>
        <begin position="149"/>
        <end position="171"/>
    </location>
</feature>
<evidence type="ECO:0000259" key="8">
    <source>
        <dbReference type="PROSITE" id="PS50928"/>
    </source>
</evidence>
<dbReference type="PROSITE" id="PS50928">
    <property type="entry name" value="ABC_TM1"/>
    <property type="match status" value="1"/>
</dbReference>
<feature type="transmembrane region" description="Helical" evidence="7">
    <location>
        <begin position="12"/>
        <end position="33"/>
    </location>
</feature>
<dbReference type="InterPro" id="IPR035906">
    <property type="entry name" value="MetI-like_sf"/>
</dbReference>
<dbReference type="InterPro" id="IPR000515">
    <property type="entry name" value="MetI-like"/>
</dbReference>
<organism evidence="9">
    <name type="scientific">Bellilinea caldifistulae</name>
    <dbReference type="NCBI Taxonomy" id="360411"/>
    <lineage>
        <taxon>Bacteria</taxon>
        <taxon>Bacillati</taxon>
        <taxon>Chloroflexota</taxon>
        <taxon>Anaerolineae</taxon>
        <taxon>Anaerolineales</taxon>
        <taxon>Anaerolineaceae</taxon>
        <taxon>Bellilinea</taxon>
    </lineage>
</organism>
<feature type="transmembrane region" description="Helical" evidence="7">
    <location>
        <begin position="252"/>
        <end position="271"/>
    </location>
</feature>
<dbReference type="PANTHER" id="PTHR32243">
    <property type="entry name" value="MALTOSE TRANSPORT SYSTEM PERMEASE-RELATED"/>
    <property type="match status" value="1"/>
</dbReference>
<comment type="subcellular location">
    <subcellularLocation>
        <location evidence="1 7">Cell membrane</location>
        <topology evidence="1 7">Multi-pass membrane protein</topology>
    </subcellularLocation>
</comment>